<proteinExistence type="predicted"/>
<dbReference type="EMBL" id="CP159253">
    <property type="protein sequence ID" value="XCG51824.1"/>
    <property type="molecule type" value="Genomic_DNA"/>
</dbReference>
<sequence length="162" mass="17922">MLDERLMECFPFDEIYDIHNMQDLPVGVFESVRERSCRPRTISKSPLPVPEDMPLVPMQATLFLVAACVLVMNLQTILSRRPSPADTSWCRLRNSSPMASGNALPGNRIPFVASGKSSSTVNRQPSGLSRPAAPHQLSGLAVTINEDMPLVNVMPRVIWAKH</sequence>
<dbReference type="AlphaFoldDB" id="A0AAU8CZ60"/>
<accession>A0AAU8CZ60</accession>
<evidence type="ECO:0000313" key="2">
    <source>
        <dbReference type="EMBL" id="XCG51824.1"/>
    </source>
</evidence>
<dbReference type="RefSeq" id="WP_353646075.1">
    <property type="nucleotide sequence ID" value="NZ_CP159253.1"/>
</dbReference>
<reference evidence="2" key="1">
    <citation type="submission" date="2024-06" db="EMBL/GenBank/DDBJ databases">
        <title>Mesorhizobium karijinii sp. nov., a symbiont of the iconic Swainsona formosa from arid Australia.</title>
        <authorList>
            <person name="Hill Y.J."/>
            <person name="Watkin E.L.J."/>
            <person name="O'Hara G.W."/>
            <person name="Terpolilli J."/>
            <person name="Tye M.L."/>
            <person name="Kohlmeier M.G."/>
        </authorList>
    </citation>
    <scope>NUCLEOTIDE SEQUENCE</scope>
    <source>
        <strain evidence="2">WSM2240</strain>
    </source>
</reference>
<evidence type="ECO:0000256" key="1">
    <source>
        <dbReference type="SAM" id="MobiDB-lite"/>
    </source>
</evidence>
<organism evidence="2">
    <name type="scientific">Mesorhizobium sp. WSM2240</name>
    <dbReference type="NCBI Taxonomy" id="3228851"/>
    <lineage>
        <taxon>Bacteria</taxon>
        <taxon>Pseudomonadati</taxon>
        <taxon>Pseudomonadota</taxon>
        <taxon>Alphaproteobacteria</taxon>
        <taxon>Hyphomicrobiales</taxon>
        <taxon>Phyllobacteriaceae</taxon>
        <taxon>Mesorhizobium</taxon>
    </lineage>
</organism>
<feature type="compositionally biased region" description="Polar residues" evidence="1">
    <location>
        <begin position="115"/>
        <end position="127"/>
    </location>
</feature>
<feature type="region of interest" description="Disordered" evidence="1">
    <location>
        <begin position="114"/>
        <end position="133"/>
    </location>
</feature>
<protein>
    <submittedName>
        <fullName evidence="2">Uncharacterized protein</fullName>
    </submittedName>
</protein>
<name>A0AAU8CZ60_9HYPH</name>
<gene>
    <name evidence="2" type="ORF">ABVK50_02695</name>
</gene>